<dbReference type="OrthoDB" id="2591721at2"/>
<dbReference type="Gene3D" id="3.40.50.150">
    <property type="entry name" value="Vaccinia Virus protein VP39"/>
    <property type="match status" value="1"/>
</dbReference>
<dbReference type="RefSeq" id="WP_111446197.1">
    <property type="nucleotide sequence ID" value="NZ_QKZK01000019.1"/>
</dbReference>
<dbReference type="PANTHER" id="PTHR31636">
    <property type="entry name" value="OSJNBA0084A10.13 PROTEIN-RELATED"/>
    <property type="match status" value="1"/>
</dbReference>
<evidence type="ECO:0000313" key="4">
    <source>
        <dbReference type="Proteomes" id="UP000249239"/>
    </source>
</evidence>
<dbReference type="Proteomes" id="UP000249239">
    <property type="component" value="Unassembled WGS sequence"/>
</dbReference>
<name>A0A2W7NMU8_9BACT</name>
<dbReference type="Pfam" id="PF03514">
    <property type="entry name" value="GRAS"/>
    <property type="match status" value="1"/>
</dbReference>
<dbReference type="SUPFAM" id="SSF53335">
    <property type="entry name" value="S-adenosyl-L-methionine-dependent methyltransferases"/>
    <property type="match status" value="1"/>
</dbReference>
<accession>A0A2W7NMU8</accession>
<keyword evidence="1" id="KW-0805">Transcription regulation</keyword>
<dbReference type="EMBL" id="QKZK01000019">
    <property type="protein sequence ID" value="PZX14516.1"/>
    <property type="molecule type" value="Genomic_DNA"/>
</dbReference>
<evidence type="ECO:0000256" key="2">
    <source>
        <dbReference type="ARBA" id="ARBA00023163"/>
    </source>
</evidence>
<dbReference type="PROSITE" id="PS50985">
    <property type="entry name" value="GRAS"/>
    <property type="match status" value="1"/>
</dbReference>
<dbReference type="InterPro" id="IPR005202">
    <property type="entry name" value="TF_GRAS"/>
</dbReference>
<sequence>MLNFDIPGVYDALDLVMRNYPDKFTPESKIEIDTLLSHCLDGLGDDSEKFLSTLYIRSLKSYIGDTGVNEHIYLKNYEISQIQLFDILSRKFPFVKAAHDVVNGIILSRMYDKSDVTILDIGIGQGTQICKLLSRIPDSAHYQHIRVVGIEPFESALRRAEFSIRQELSRFSFSTEFVGKRAFVEKLSVDDLRALLGEDPGAVIVNASLALHHIQSLEERDRVISCLRSLLPDALLLTEPNVDHFEPDFYRRFQNCYRHFYHVFQVIDRLDAGGVDKNGLKLFFGREIEDIIGRHNGDRYEKHEPGYRWVEKLNHHGFIIDRDCFNPLMEVGCGVKLTVDREGFLGFGYETEIILAVICATTSG</sequence>
<comment type="caution">
    <text evidence="3">The sequence shown here is derived from an EMBL/GenBank/DDBJ whole genome shotgun (WGS) entry which is preliminary data.</text>
</comment>
<keyword evidence="4" id="KW-1185">Reference proteome</keyword>
<gene>
    <name evidence="3" type="ORF">LX69_02340</name>
</gene>
<evidence type="ECO:0000313" key="3">
    <source>
        <dbReference type="EMBL" id="PZX14516.1"/>
    </source>
</evidence>
<reference evidence="3 4" key="1">
    <citation type="submission" date="2018-06" db="EMBL/GenBank/DDBJ databases">
        <title>Genomic Encyclopedia of Archaeal and Bacterial Type Strains, Phase II (KMG-II): from individual species to whole genera.</title>
        <authorList>
            <person name="Goeker M."/>
        </authorList>
    </citation>
    <scope>NUCLEOTIDE SEQUENCE [LARGE SCALE GENOMIC DNA]</scope>
    <source>
        <strain evidence="3 4">DSM 6779</strain>
    </source>
</reference>
<dbReference type="InterPro" id="IPR029063">
    <property type="entry name" value="SAM-dependent_MTases_sf"/>
</dbReference>
<organism evidence="3 4">
    <name type="scientific">Breznakibacter xylanolyticus</name>
    <dbReference type="NCBI Taxonomy" id="990"/>
    <lineage>
        <taxon>Bacteria</taxon>
        <taxon>Pseudomonadati</taxon>
        <taxon>Bacteroidota</taxon>
        <taxon>Bacteroidia</taxon>
        <taxon>Marinilabiliales</taxon>
        <taxon>Marinilabiliaceae</taxon>
        <taxon>Breznakibacter</taxon>
    </lineage>
</organism>
<protein>
    <submittedName>
        <fullName evidence="3">GRAS domain family protein</fullName>
    </submittedName>
</protein>
<keyword evidence="2" id="KW-0804">Transcription</keyword>
<dbReference type="AlphaFoldDB" id="A0A2W7NMU8"/>
<proteinExistence type="predicted"/>
<evidence type="ECO:0000256" key="1">
    <source>
        <dbReference type="ARBA" id="ARBA00023015"/>
    </source>
</evidence>